<dbReference type="Proteomes" id="UP000321485">
    <property type="component" value="Unassembled WGS sequence"/>
</dbReference>
<dbReference type="AlphaFoldDB" id="A0A561XKL6"/>
<feature type="domain" description="AB hydrolase-1" evidence="1">
    <location>
        <begin position="42"/>
        <end position="281"/>
    </location>
</feature>
<evidence type="ECO:0000313" key="2">
    <source>
        <dbReference type="EMBL" id="TWG36661.1"/>
    </source>
</evidence>
<dbReference type="PANTHER" id="PTHR43689:SF8">
    <property type="entry name" value="ALPHA_BETA-HYDROLASES SUPERFAMILY PROTEIN"/>
    <property type="match status" value="1"/>
</dbReference>
<gene>
    <name evidence="2" type="ORF">ATF69_3051</name>
</gene>
<dbReference type="Gene3D" id="3.40.50.1820">
    <property type="entry name" value="alpha/beta hydrolase"/>
    <property type="match status" value="1"/>
</dbReference>
<sequence length="289" mass="31293">MAAQPNERECSREAVMDHDGRQLRIHYTDTGSSTPHAPVVALLHGSGPGTTGWSAFALQRPALQDAGFRLITPDLPGWGRSDGVVCKEDRSQLNARALQAVLDAAGIHEPVHLVGTSMGAHSAVAFALLWPGRTARMVLASGGTGGRSNFHPALPEGVRSMLDFYQEPTAARMRSFLECVVFDSSALTPEMVQQKLAAAMACPQHLTNFAESLRQYPTQFGDVTHRLAGITMPTLVIWGGEDRVVPLDIGLQIAQRIPGADLHVLGRCGHVPHLERPHDFIHLLTRFLA</sequence>
<accession>A0A561XKL6</accession>
<dbReference type="Pfam" id="PF12697">
    <property type="entry name" value="Abhydrolase_6"/>
    <property type="match status" value="1"/>
</dbReference>
<keyword evidence="2" id="KW-0378">Hydrolase</keyword>
<reference evidence="2 3" key="1">
    <citation type="journal article" date="2015" name="Stand. Genomic Sci.">
        <title>Genomic Encyclopedia of Bacterial and Archaeal Type Strains, Phase III: the genomes of soil and plant-associated and newly described type strains.</title>
        <authorList>
            <person name="Whitman W.B."/>
            <person name="Woyke T."/>
            <person name="Klenk H.P."/>
            <person name="Zhou Y."/>
            <person name="Lilburn T.G."/>
            <person name="Beck B.J."/>
            <person name="De Vos P."/>
            <person name="Vandamme P."/>
            <person name="Eisen J.A."/>
            <person name="Garrity G."/>
            <person name="Hugenholtz P."/>
            <person name="Kyrpides N.C."/>
        </authorList>
    </citation>
    <scope>NUCLEOTIDE SEQUENCE [LARGE SCALE GENOMIC DNA]</scope>
    <source>
        <strain evidence="2 3">DSM 64</strain>
    </source>
</reference>
<dbReference type="PANTHER" id="PTHR43689">
    <property type="entry name" value="HYDROLASE"/>
    <property type="match status" value="1"/>
</dbReference>
<dbReference type="InterPro" id="IPR029058">
    <property type="entry name" value="AB_hydrolase_fold"/>
</dbReference>
<dbReference type="EMBL" id="VJWE01000014">
    <property type="protein sequence ID" value="TWG36661.1"/>
    <property type="molecule type" value="Genomic_DNA"/>
</dbReference>
<comment type="caution">
    <text evidence="2">The sequence shown here is derived from an EMBL/GenBank/DDBJ whole genome shotgun (WGS) entry which is preliminary data.</text>
</comment>
<evidence type="ECO:0000313" key="3">
    <source>
        <dbReference type="Proteomes" id="UP000321485"/>
    </source>
</evidence>
<dbReference type="InterPro" id="IPR000639">
    <property type="entry name" value="Epox_hydrolase-like"/>
</dbReference>
<protein>
    <submittedName>
        <fullName evidence="2">2-hydroxy-6-ketonona-2,4-dienedioate hydrolase</fullName>
    </submittedName>
</protein>
<evidence type="ECO:0000259" key="1">
    <source>
        <dbReference type="Pfam" id="PF12697"/>
    </source>
</evidence>
<dbReference type="RefSeq" id="WP_146871481.1">
    <property type="nucleotide sequence ID" value="NZ_VJWE01000014.1"/>
</dbReference>
<dbReference type="GO" id="GO:0016787">
    <property type="term" value="F:hydrolase activity"/>
    <property type="evidence" value="ECO:0007669"/>
    <property type="project" value="UniProtKB-KW"/>
</dbReference>
<dbReference type="GeneID" id="51112104"/>
<proteinExistence type="predicted"/>
<organism evidence="2 3">
    <name type="scientific">Acidovorax delafieldii</name>
    <name type="common">Pseudomonas delafieldii</name>
    <dbReference type="NCBI Taxonomy" id="47920"/>
    <lineage>
        <taxon>Bacteria</taxon>
        <taxon>Pseudomonadati</taxon>
        <taxon>Pseudomonadota</taxon>
        <taxon>Betaproteobacteria</taxon>
        <taxon>Burkholderiales</taxon>
        <taxon>Comamonadaceae</taxon>
        <taxon>Acidovorax</taxon>
    </lineage>
</organism>
<dbReference type="SUPFAM" id="SSF53474">
    <property type="entry name" value="alpha/beta-Hydrolases"/>
    <property type="match status" value="1"/>
</dbReference>
<dbReference type="InterPro" id="IPR000073">
    <property type="entry name" value="AB_hydrolase_1"/>
</dbReference>
<dbReference type="PRINTS" id="PR00412">
    <property type="entry name" value="EPOXHYDRLASE"/>
</dbReference>
<dbReference type="PRINTS" id="PR00111">
    <property type="entry name" value="ABHYDROLASE"/>
</dbReference>
<name>A0A561XKL6_ACIDE</name>